<protein>
    <submittedName>
        <fullName evidence="2">Polysaccharide pyruvyl transferase</fullName>
    </submittedName>
</protein>
<dbReference type="PANTHER" id="PTHR36836:SF1">
    <property type="entry name" value="COLANIC ACID BIOSYNTHESIS PROTEIN WCAK"/>
    <property type="match status" value="1"/>
</dbReference>
<comment type="caution">
    <text evidence="2">The sequence shown here is derived from an EMBL/GenBank/DDBJ whole genome shotgun (WGS) entry which is preliminary data.</text>
</comment>
<evidence type="ECO:0000313" key="3">
    <source>
        <dbReference type="Proteomes" id="UP000319865"/>
    </source>
</evidence>
<dbReference type="EMBL" id="VFQE01000002">
    <property type="protein sequence ID" value="TQN37955.1"/>
    <property type="molecule type" value="Genomic_DNA"/>
</dbReference>
<dbReference type="AlphaFoldDB" id="A0A543P1F8"/>
<evidence type="ECO:0000259" key="1">
    <source>
        <dbReference type="Pfam" id="PF04230"/>
    </source>
</evidence>
<keyword evidence="3" id="KW-1185">Reference proteome</keyword>
<proteinExistence type="predicted"/>
<sequence>MLAAHRSLLPEWDILQVPNPPGIERMTAPLLRRVAAICLGGGTLIFNGHFRRTLETLMRAAPDAPRVMLSVGAEDLDYREGRRAGVTTEVQRWRPLLSEFESIRVRGPLSQEALRLAGLQSVVVGDPALALPTALVSAESTTEARARVGVNFGVTDDMWGGNHSAFRAAMVATVRRLVDDGHDVVLLATTLQDHAHLREISTELARQGTTVRGPNKVTLPALDAALQDCDIVVAEKLHALVLAARFAIPTVALEYRPKCRDFQLSIGRGGQVLKTSEVDTEVLSRMVTNELNASHERDRLSGVVKHHQAELRRSAAMMERAMREPS</sequence>
<dbReference type="GO" id="GO:0016740">
    <property type="term" value="F:transferase activity"/>
    <property type="evidence" value="ECO:0007669"/>
    <property type="project" value="UniProtKB-KW"/>
</dbReference>
<dbReference type="Pfam" id="PF04230">
    <property type="entry name" value="PS_pyruv_trans"/>
    <property type="match status" value="1"/>
</dbReference>
<accession>A0A543P1F8</accession>
<dbReference type="Proteomes" id="UP000319865">
    <property type="component" value="Unassembled WGS sequence"/>
</dbReference>
<feature type="domain" description="Polysaccharide pyruvyl transferase" evidence="1">
    <location>
        <begin position="36"/>
        <end position="255"/>
    </location>
</feature>
<keyword evidence="2" id="KW-0808">Transferase</keyword>
<dbReference type="InterPro" id="IPR007345">
    <property type="entry name" value="Polysacch_pyruvyl_Trfase"/>
</dbReference>
<name>A0A543P1F8_9ACTN</name>
<reference evidence="2 3" key="1">
    <citation type="submission" date="2019-06" db="EMBL/GenBank/DDBJ databases">
        <title>Sequencing the genomes of 1000 actinobacteria strains.</title>
        <authorList>
            <person name="Klenk H.-P."/>
        </authorList>
    </citation>
    <scope>NUCLEOTIDE SEQUENCE [LARGE SCALE GENOMIC DNA]</scope>
    <source>
        <strain evidence="2 3">DSM 46837</strain>
    </source>
</reference>
<organism evidence="2 3">
    <name type="scientific">Blastococcus colisei</name>
    <dbReference type="NCBI Taxonomy" id="1564162"/>
    <lineage>
        <taxon>Bacteria</taxon>
        <taxon>Bacillati</taxon>
        <taxon>Actinomycetota</taxon>
        <taxon>Actinomycetes</taxon>
        <taxon>Geodermatophilales</taxon>
        <taxon>Geodermatophilaceae</taxon>
        <taxon>Blastococcus</taxon>
    </lineage>
</organism>
<dbReference type="PANTHER" id="PTHR36836">
    <property type="entry name" value="COLANIC ACID BIOSYNTHESIS PROTEIN WCAK"/>
    <property type="match status" value="1"/>
</dbReference>
<gene>
    <name evidence="2" type="ORF">FHU33_4629</name>
</gene>
<evidence type="ECO:0000313" key="2">
    <source>
        <dbReference type="EMBL" id="TQN37955.1"/>
    </source>
</evidence>